<organism evidence="1 2">
    <name type="scientific">Dissostichus eleginoides</name>
    <name type="common">Patagonian toothfish</name>
    <name type="synonym">Dissostichus amissus</name>
    <dbReference type="NCBI Taxonomy" id="100907"/>
    <lineage>
        <taxon>Eukaryota</taxon>
        <taxon>Metazoa</taxon>
        <taxon>Chordata</taxon>
        <taxon>Craniata</taxon>
        <taxon>Vertebrata</taxon>
        <taxon>Euteleostomi</taxon>
        <taxon>Actinopterygii</taxon>
        <taxon>Neopterygii</taxon>
        <taxon>Teleostei</taxon>
        <taxon>Neoteleostei</taxon>
        <taxon>Acanthomorphata</taxon>
        <taxon>Eupercaria</taxon>
        <taxon>Perciformes</taxon>
        <taxon>Notothenioidei</taxon>
        <taxon>Nototheniidae</taxon>
        <taxon>Dissostichus</taxon>
    </lineage>
</organism>
<dbReference type="GO" id="GO:0005245">
    <property type="term" value="F:voltage-gated calcium channel activity"/>
    <property type="evidence" value="ECO:0007669"/>
    <property type="project" value="TreeGrafter"/>
</dbReference>
<keyword evidence="2" id="KW-1185">Reference proteome</keyword>
<evidence type="ECO:0000313" key="2">
    <source>
        <dbReference type="Proteomes" id="UP001228049"/>
    </source>
</evidence>
<dbReference type="GO" id="GO:0005891">
    <property type="term" value="C:voltage-gated calcium channel complex"/>
    <property type="evidence" value="ECO:0007669"/>
    <property type="project" value="TreeGrafter"/>
</dbReference>
<protein>
    <submittedName>
        <fullName evidence="1">Voltage-dependent calcium channel subunit alpha-2/delta-4</fullName>
    </submittedName>
</protein>
<accession>A0AAD9BT52</accession>
<dbReference type="Proteomes" id="UP001228049">
    <property type="component" value="Unassembled WGS sequence"/>
</dbReference>
<name>A0AAD9BT52_DISEL</name>
<dbReference type="EMBL" id="JASDAP010000018">
    <property type="protein sequence ID" value="KAK1888159.1"/>
    <property type="molecule type" value="Genomic_DNA"/>
</dbReference>
<comment type="caution">
    <text evidence="1">The sequence shown here is derived from an EMBL/GenBank/DDBJ whole genome shotgun (WGS) entry which is preliminary data.</text>
</comment>
<dbReference type="InterPro" id="IPR051173">
    <property type="entry name" value="Ca_channel_alpha-2/delta"/>
</dbReference>
<dbReference type="PANTHER" id="PTHR10166:SF59">
    <property type="entry name" value="VOLTAGE-DEPENDENT CALCIUM CHANNEL SUBUNIT ALPHA-2_DELTA-4"/>
    <property type="match status" value="1"/>
</dbReference>
<gene>
    <name evidence="1" type="ORF">KUDE01_028944</name>
</gene>
<sequence length="299" mass="33551">YKDGKKLKPKPNYNSVDMSEVEWEDTEETLRTAMVRGQTGSMRLSVRASVDKAKRPLYLVNDYFYTNIDETPFSIASEWTYCVTDIDPSYMKFSQLQAAIRYLLGLEPDMECDEVLLRHVLFDAVVTAPMEAYWNALMLNDKVEPGVETAFLGTRSGLLRLTRYTGVESRVAKKFLTAADKANLFTMDHFPLWYRLAVENTPGSFYYYPVNDKGVKYVIAVTSATVSSEGKTAIAGGFLSPDVFECPGRIRKSTKSSGLEASDSITCTMTSLGGVSPGDDIRQYNNQSDLLALEWSRQQ</sequence>
<reference evidence="1" key="1">
    <citation type="submission" date="2023-04" db="EMBL/GenBank/DDBJ databases">
        <title>Chromosome-level genome of Chaenocephalus aceratus.</title>
        <authorList>
            <person name="Park H."/>
        </authorList>
    </citation>
    <scope>NUCLEOTIDE SEQUENCE</scope>
    <source>
        <strain evidence="1">DE</strain>
        <tissue evidence="1">Muscle</tissue>
    </source>
</reference>
<dbReference type="PANTHER" id="PTHR10166">
    <property type="entry name" value="VOLTAGE-DEPENDENT CALCIUM CHANNEL SUBUNIT ALPHA-2/DELTA-RELATED"/>
    <property type="match status" value="1"/>
</dbReference>
<dbReference type="AlphaFoldDB" id="A0AAD9BT52"/>
<evidence type="ECO:0000313" key="1">
    <source>
        <dbReference type="EMBL" id="KAK1888159.1"/>
    </source>
</evidence>
<feature type="non-terminal residue" evidence="1">
    <location>
        <position position="1"/>
    </location>
</feature>
<proteinExistence type="predicted"/>